<protein>
    <submittedName>
        <fullName evidence="1">Uncharacterized protein</fullName>
    </submittedName>
</protein>
<dbReference type="EMBL" id="CACRXK020001543">
    <property type="protein sequence ID" value="CAB3989740.1"/>
    <property type="molecule type" value="Genomic_DNA"/>
</dbReference>
<evidence type="ECO:0000313" key="1">
    <source>
        <dbReference type="EMBL" id="CAB3989740.1"/>
    </source>
</evidence>
<dbReference type="Pfam" id="PF13410">
    <property type="entry name" value="GST_C_2"/>
    <property type="match status" value="1"/>
</dbReference>
<evidence type="ECO:0000313" key="2">
    <source>
        <dbReference type="Proteomes" id="UP001152795"/>
    </source>
</evidence>
<keyword evidence="2" id="KW-1185">Reference proteome</keyword>
<dbReference type="Gene3D" id="3.40.30.10">
    <property type="entry name" value="Glutaredoxin"/>
    <property type="match status" value="1"/>
</dbReference>
<dbReference type="PANTHER" id="PTHR43920:SF5">
    <property type="entry name" value="CHLORIDE INTRACELLULAR CHANNEL CLIC"/>
    <property type="match status" value="1"/>
</dbReference>
<proteinExistence type="predicted"/>
<dbReference type="Proteomes" id="UP001152795">
    <property type="component" value="Unassembled WGS sequence"/>
</dbReference>
<dbReference type="InterPro" id="IPR036282">
    <property type="entry name" value="Glutathione-S-Trfase_C_sf"/>
</dbReference>
<dbReference type="GO" id="GO:0005737">
    <property type="term" value="C:cytoplasm"/>
    <property type="evidence" value="ECO:0007669"/>
    <property type="project" value="TreeGrafter"/>
</dbReference>
<dbReference type="PANTHER" id="PTHR43920">
    <property type="entry name" value="CHLORIDE INTRACELLULAR CHANNEL, ISOFORM A"/>
    <property type="match status" value="1"/>
</dbReference>
<accession>A0A7D9HSQ6</accession>
<dbReference type="GO" id="GO:0016020">
    <property type="term" value="C:membrane"/>
    <property type="evidence" value="ECO:0007669"/>
    <property type="project" value="TreeGrafter"/>
</dbReference>
<dbReference type="Gene3D" id="1.20.1050.10">
    <property type="match status" value="1"/>
</dbReference>
<dbReference type="AlphaFoldDB" id="A0A7D9HSQ6"/>
<sequence length="232" mass="27039">MSNETAGELLLFVKGPVIKGDRESKFGEDIFSHRFMFMIAKKEIPNAKVVPVDTVYKKDILLKYGVEDQSLKLPLLVHAYTAAGDRMLVDDPPQIEAYLEEKFKPFLRSKDPKAYKVQLDIFQKFIFYLKAKGEPEKGKLKQLTDELRRIDQFLTDNERQFLSGEEITIPDCQLLPKLFYIRIAGRYYKKFEIPDELSALKRYIEAGDLDESFQDSKCSEKEIIEGFKRYVQ</sequence>
<dbReference type="SUPFAM" id="SSF47616">
    <property type="entry name" value="GST C-terminal domain-like"/>
    <property type="match status" value="1"/>
</dbReference>
<dbReference type="OrthoDB" id="1935530at2759"/>
<dbReference type="GO" id="GO:0005254">
    <property type="term" value="F:chloride channel activity"/>
    <property type="evidence" value="ECO:0007669"/>
    <property type="project" value="TreeGrafter"/>
</dbReference>
<reference evidence="1" key="1">
    <citation type="submission" date="2020-04" db="EMBL/GenBank/DDBJ databases">
        <authorList>
            <person name="Alioto T."/>
            <person name="Alioto T."/>
            <person name="Gomez Garrido J."/>
        </authorList>
    </citation>
    <scope>NUCLEOTIDE SEQUENCE</scope>
    <source>
        <strain evidence="1">A484AB</strain>
    </source>
</reference>
<gene>
    <name evidence="1" type="ORF">PACLA_8A022332</name>
</gene>
<organism evidence="1 2">
    <name type="scientific">Paramuricea clavata</name>
    <name type="common">Red gorgonian</name>
    <name type="synonym">Violescent sea-whip</name>
    <dbReference type="NCBI Taxonomy" id="317549"/>
    <lineage>
        <taxon>Eukaryota</taxon>
        <taxon>Metazoa</taxon>
        <taxon>Cnidaria</taxon>
        <taxon>Anthozoa</taxon>
        <taxon>Octocorallia</taxon>
        <taxon>Malacalcyonacea</taxon>
        <taxon>Plexauridae</taxon>
        <taxon>Paramuricea</taxon>
    </lineage>
</organism>
<name>A0A7D9HSQ6_PARCT</name>
<comment type="caution">
    <text evidence="1">The sequence shown here is derived from an EMBL/GenBank/DDBJ whole genome shotgun (WGS) entry which is preliminary data.</text>
</comment>